<dbReference type="GO" id="GO:0047661">
    <property type="term" value="F:amino-acid racemase activity"/>
    <property type="evidence" value="ECO:0007669"/>
    <property type="project" value="InterPro"/>
</dbReference>
<evidence type="ECO:0000256" key="1">
    <source>
        <dbReference type="ARBA" id="ARBA00038414"/>
    </source>
</evidence>
<dbReference type="InterPro" id="IPR015942">
    <property type="entry name" value="Asp/Glu/hydantoin_racemase"/>
</dbReference>
<dbReference type="PANTHER" id="PTHR28047">
    <property type="entry name" value="PROTEIN DCG1"/>
    <property type="match status" value="1"/>
</dbReference>
<protein>
    <submittedName>
        <fullName evidence="2">Asp/Glu/hydantoin racemase</fullName>
    </submittedName>
</protein>
<keyword evidence="3" id="KW-1185">Reference proteome</keyword>
<dbReference type="OrthoDB" id="9791723at2"/>
<dbReference type="EMBL" id="FXAT01000016">
    <property type="protein sequence ID" value="SMG60359.1"/>
    <property type="molecule type" value="Genomic_DNA"/>
</dbReference>
<dbReference type="Gene3D" id="3.40.50.12500">
    <property type="match status" value="1"/>
</dbReference>
<dbReference type="InterPro" id="IPR052186">
    <property type="entry name" value="Hydantoin_racemase-like"/>
</dbReference>
<dbReference type="STRING" id="1515439.SAMN06265784_11628"/>
<dbReference type="RefSeq" id="WP_143809114.1">
    <property type="nucleotide sequence ID" value="NZ_FXAT01000016.1"/>
</dbReference>
<sequence>MSETIAFLNPNGLAEVTAQIERSVRALRRAADPEVTFATLAAVEGGIVTQRDADRAAVAVAEHAVRHERNVSAFVICCYSDPGLHAAREAVSRPVIGIGSTGLATALAIGERPGVIAVSSKGMPRHWRAYHAARLGGAVVGERAADLPVDESGGTRALERLVSTGKALRDDDGADVIVLGCAGMTPLRDELEHRLGIAVVDPCSAAAALAFSLCRGRGAQGGPA</sequence>
<accession>A0A1X7M4P9</accession>
<name>A0A1X7M4P9_9BURK</name>
<dbReference type="InterPro" id="IPR053714">
    <property type="entry name" value="Iso_Racemase_Enz_sf"/>
</dbReference>
<proteinExistence type="inferred from homology"/>
<dbReference type="AlphaFoldDB" id="A0A1X7M4P9"/>
<evidence type="ECO:0000313" key="2">
    <source>
        <dbReference type="EMBL" id="SMG60359.1"/>
    </source>
</evidence>
<reference evidence="3" key="1">
    <citation type="submission" date="2017-04" db="EMBL/GenBank/DDBJ databases">
        <authorList>
            <person name="Varghese N."/>
            <person name="Submissions S."/>
        </authorList>
    </citation>
    <scope>NUCLEOTIDE SEQUENCE [LARGE SCALE GENOMIC DNA]</scope>
    <source>
        <strain evidence="3">LMG 29540</strain>
    </source>
</reference>
<dbReference type="PANTHER" id="PTHR28047:SF5">
    <property type="entry name" value="PROTEIN DCG1"/>
    <property type="match status" value="1"/>
</dbReference>
<organism evidence="2 3">
    <name type="scientific">Paraburkholderia susongensis</name>
    <dbReference type="NCBI Taxonomy" id="1515439"/>
    <lineage>
        <taxon>Bacteria</taxon>
        <taxon>Pseudomonadati</taxon>
        <taxon>Pseudomonadota</taxon>
        <taxon>Betaproteobacteria</taxon>
        <taxon>Burkholderiales</taxon>
        <taxon>Burkholderiaceae</taxon>
        <taxon>Paraburkholderia</taxon>
    </lineage>
</organism>
<dbReference type="Proteomes" id="UP000193228">
    <property type="component" value="Unassembled WGS sequence"/>
</dbReference>
<gene>
    <name evidence="2" type="ORF">SAMN06265784_11628</name>
</gene>
<comment type="similarity">
    <text evidence="1">Belongs to the HyuE racemase family.</text>
</comment>
<evidence type="ECO:0000313" key="3">
    <source>
        <dbReference type="Proteomes" id="UP000193228"/>
    </source>
</evidence>
<dbReference type="Pfam" id="PF01177">
    <property type="entry name" value="Asp_Glu_race"/>
    <property type="match status" value="1"/>
</dbReference>